<gene>
    <name evidence="4" type="ORF">V6590_15475</name>
</gene>
<evidence type="ECO:0000259" key="3">
    <source>
        <dbReference type="PROSITE" id="PS51782"/>
    </source>
</evidence>
<name>A0ABU8BZV6_9RHOB</name>
<evidence type="ECO:0000256" key="2">
    <source>
        <dbReference type="SAM" id="Phobius"/>
    </source>
</evidence>
<organism evidence="4 5">
    <name type="scientific">Gemmobacter denitrificans</name>
    <dbReference type="NCBI Taxonomy" id="3123040"/>
    <lineage>
        <taxon>Bacteria</taxon>
        <taxon>Pseudomonadati</taxon>
        <taxon>Pseudomonadota</taxon>
        <taxon>Alphaproteobacteria</taxon>
        <taxon>Rhodobacterales</taxon>
        <taxon>Paracoccaceae</taxon>
        <taxon>Gemmobacter</taxon>
    </lineage>
</organism>
<dbReference type="PANTHER" id="PTHR34700:SF8">
    <property type="entry name" value="POTASSIUM BINDING PROTEIN KBP"/>
    <property type="match status" value="1"/>
</dbReference>
<comment type="caution">
    <text evidence="4">The sequence shown here is derived from an EMBL/GenBank/DDBJ whole genome shotgun (WGS) entry which is preliminary data.</text>
</comment>
<evidence type="ECO:0000256" key="1">
    <source>
        <dbReference type="SAM" id="MobiDB-lite"/>
    </source>
</evidence>
<proteinExistence type="predicted"/>
<accession>A0ABU8BZV6</accession>
<keyword evidence="2" id="KW-0812">Transmembrane</keyword>
<dbReference type="Pfam" id="PF01476">
    <property type="entry name" value="LysM"/>
    <property type="match status" value="1"/>
</dbReference>
<reference evidence="4" key="1">
    <citation type="submission" date="2024-02" db="EMBL/GenBank/DDBJ databases">
        <title>Genome sequences of strain Gemmobacter sp. JM10B15.</title>
        <authorList>
            <person name="Zhang M."/>
        </authorList>
    </citation>
    <scope>NUCLEOTIDE SEQUENCE</scope>
    <source>
        <strain evidence="4">JM10B15</strain>
    </source>
</reference>
<dbReference type="RefSeq" id="WP_335424581.1">
    <property type="nucleotide sequence ID" value="NZ_JBALHR010000010.1"/>
</dbReference>
<feature type="transmembrane region" description="Helical" evidence="2">
    <location>
        <begin position="6"/>
        <end position="26"/>
    </location>
</feature>
<keyword evidence="2" id="KW-1133">Transmembrane helix</keyword>
<dbReference type="Proteomes" id="UP001431963">
    <property type="component" value="Unassembled WGS sequence"/>
</dbReference>
<evidence type="ECO:0000313" key="5">
    <source>
        <dbReference type="Proteomes" id="UP001431963"/>
    </source>
</evidence>
<protein>
    <submittedName>
        <fullName evidence="4">LysM peptidoglycan-binding domain-containing protein</fullName>
    </submittedName>
</protein>
<evidence type="ECO:0000313" key="4">
    <source>
        <dbReference type="EMBL" id="MEH7829554.1"/>
    </source>
</evidence>
<dbReference type="PANTHER" id="PTHR34700">
    <property type="entry name" value="POTASSIUM BINDING PROTEIN KBP"/>
    <property type="match status" value="1"/>
</dbReference>
<dbReference type="EMBL" id="JBALHR010000010">
    <property type="protein sequence ID" value="MEH7829554.1"/>
    <property type="molecule type" value="Genomic_DNA"/>
</dbReference>
<keyword evidence="5" id="KW-1185">Reference proteome</keyword>
<dbReference type="SMART" id="SM00257">
    <property type="entry name" value="LysM"/>
    <property type="match status" value="1"/>
</dbReference>
<dbReference type="PROSITE" id="PS51782">
    <property type="entry name" value="LYSM"/>
    <property type="match status" value="1"/>
</dbReference>
<feature type="domain" description="LysM" evidence="3">
    <location>
        <begin position="281"/>
        <end position="330"/>
    </location>
</feature>
<feature type="region of interest" description="Disordered" evidence="1">
    <location>
        <begin position="115"/>
        <end position="136"/>
    </location>
</feature>
<dbReference type="Gene3D" id="3.10.350.10">
    <property type="entry name" value="LysM domain"/>
    <property type="match status" value="1"/>
</dbReference>
<dbReference type="CDD" id="cd00118">
    <property type="entry name" value="LysM"/>
    <property type="match status" value="1"/>
</dbReference>
<dbReference type="InterPro" id="IPR018392">
    <property type="entry name" value="LysM"/>
</dbReference>
<keyword evidence="2" id="KW-0472">Membrane</keyword>
<dbReference type="InterPro" id="IPR052196">
    <property type="entry name" value="Bact_Kbp"/>
</dbReference>
<sequence length="336" mass="33377">MKVGLIYLGIVGSLVAVITGVPWVTLLKDVPDPLAGVIPPPVTAPAPQEPPAPVFTGVMAALEEPAPEVTRAAAPAPDALEATQTDDATAAAAALAALVVAGTGLADPVEPEPVAAPAAEQPVAAQVAAPAPQPQAGDIDQTTAAILAALTGTAPESGAAVAAADPALQAMSVAALNGLANAKPAPTLEGLVAQALREGQSDAYIDALVNEAAGRKEIAVPGALVTAEGKVDTAVLLADLVGKAQDAAGQPRSAPREVVTGGDGVEVHTVAQADGSSQQFRFYTVARGDSLGAIAEKFYGDAGYYLAIFEANRAILSTPDALNAGQRLVIPGISQL</sequence>
<dbReference type="InterPro" id="IPR036779">
    <property type="entry name" value="LysM_dom_sf"/>
</dbReference>